<keyword evidence="2" id="KW-1185">Reference proteome</keyword>
<organism evidence="1 2">
    <name type="scientific">Halomonas campaniensis</name>
    <dbReference type="NCBI Taxonomy" id="213554"/>
    <lineage>
        <taxon>Bacteria</taxon>
        <taxon>Pseudomonadati</taxon>
        <taxon>Pseudomonadota</taxon>
        <taxon>Gammaproteobacteria</taxon>
        <taxon>Oceanospirillales</taxon>
        <taxon>Halomonadaceae</taxon>
        <taxon>Halomonas</taxon>
    </lineage>
</organism>
<dbReference type="Gene3D" id="3.10.28.20">
    <property type="entry name" value="Acetamidase/Formamidase-like domains"/>
    <property type="match status" value="1"/>
</dbReference>
<dbReference type="Proteomes" id="UP000553442">
    <property type="component" value="Unassembled WGS sequence"/>
</dbReference>
<name>A0A7W5K213_9GAMM</name>
<evidence type="ECO:0000313" key="2">
    <source>
        <dbReference type="Proteomes" id="UP000553442"/>
    </source>
</evidence>
<proteinExistence type="predicted"/>
<accession>A0A7W5K213</accession>
<dbReference type="AlphaFoldDB" id="A0A7W5K213"/>
<evidence type="ECO:0000313" key="1">
    <source>
        <dbReference type="EMBL" id="MBB3329882.1"/>
    </source>
</evidence>
<dbReference type="RefSeq" id="WP_183329960.1">
    <property type="nucleotide sequence ID" value="NZ_JACHZF010000004.1"/>
</dbReference>
<dbReference type="EMBL" id="JACHZF010000004">
    <property type="protein sequence ID" value="MBB3329882.1"/>
    <property type="molecule type" value="Genomic_DNA"/>
</dbReference>
<reference evidence="1 2" key="1">
    <citation type="submission" date="2020-08" db="EMBL/GenBank/DDBJ databases">
        <title>Genomic Encyclopedia of Archaeal and Bacterial Type Strains, Phase II (KMG-II): from individual species to whole genera.</title>
        <authorList>
            <person name="Goeker M."/>
        </authorList>
    </citation>
    <scope>NUCLEOTIDE SEQUENCE [LARGE SCALE GENOMIC DNA]</scope>
    <source>
        <strain evidence="1 2">5AG</strain>
    </source>
</reference>
<dbReference type="Pfam" id="PF03069">
    <property type="entry name" value="FmdA_AmdA"/>
    <property type="match status" value="1"/>
</dbReference>
<sequence length="59" mass="6528">MTGARQAVAGAIDWLGKTRNLPAEQAYMLCSVCGDLRISEIVDAPNWVVAFYLPRIVFE</sequence>
<comment type="caution">
    <text evidence="1">The sequence shown here is derived from an EMBL/GenBank/DDBJ whole genome shotgun (WGS) entry which is preliminary data.</text>
</comment>
<dbReference type="GO" id="GO:0016811">
    <property type="term" value="F:hydrolase activity, acting on carbon-nitrogen (but not peptide) bonds, in linear amides"/>
    <property type="evidence" value="ECO:0007669"/>
    <property type="project" value="InterPro"/>
</dbReference>
<dbReference type="InterPro" id="IPR004304">
    <property type="entry name" value="FmdA_AmdA"/>
</dbReference>
<dbReference type="SUPFAM" id="SSF141130">
    <property type="entry name" value="Acetamidase/Formamidase-like"/>
    <property type="match status" value="1"/>
</dbReference>
<protein>
    <submittedName>
        <fullName evidence="1">Acetamidase/formamidase</fullName>
    </submittedName>
</protein>
<gene>
    <name evidence="1" type="ORF">BDK63_000722</name>
</gene>